<reference evidence="2" key="1">
    <citation type="journal article" date="2018" name="Nat. Microbiol.">
        <title>Leveraging single-cell genomics to expand the fungal tree of life.</title>
        <authorList>
            <person name="Ahrendt S.R."/>
            <person name="Quandt C.A."/>
            <person name="Ciobanu D."/>
            <person name="Clum A."/>
            <person name="Salamov A."/>
            <person name="Andreopoulos B."/>
            <person name="Cheng J.F."/>
            <person name="Woyke T."/>
            <person name="Pelin A."/>
            <person name="Henrissat B."/>
            <person name="Reynolds N.K."/>
            <person name="Benny G.L."/>
            <person name="Smith M.E."/>
            <person name="James T.Y."/>
            <person name="Grigoriev I.V."/>
        </authorList>
    </citation>
    <scope>NUCLEOTIDE SEQUENCE [LARGE SCALE GENOMIC DNA]</scope>
    <source>
        <strain evidence="2">RSA 1356</strain>
    </source>
</reference>
<proteinExistence type="predicted"/>
<evidence type="ECO:0000313" key="2">
    <source>
        <dbReference type="Proteomes" id="UP000271241"/>
    </source>
</evidence>
<dbReference type="AlphaFoldDB" id="A0A4P9XU94"/>
<dbReference type="EMBL" id="KZ992488">
    <property type="protein sequence ID" value="RKP09787.1"/>
    <property type="molecule type" value="Genomic_DNA"/>
</dbReference>
<keyword evidence="2" id="KW-1185">Reference proteome</keyword>
<organism evidence="1 2">
    <name type="scientific">Thamnocephalis sphaerospora</name>
    <dbReference type="NCBI Taxonomy" id="78915"/>
    <lineage>
        <taxon>Eukaryota</taxon>
        <taxon>Fungi</taxon>
        <taxon>Fungi incertae sedis</taxon>
        <taxon>Zoopagomycota</taxon>
        <taxon>Zoopagomycotina</taxon>
        <taxon>Zoopagomycetes</taxon>
        <taxon>Zoopagales</taxon>
        <taxon>Sigmoideomycetaceae</taxon>
        <taxon>Thamnocephalis</taxon>
    </lineage>
</organism>
<evidence type="ECO:0000313" key="1">
    <source>
        <dbReference type="EMBL" id="RKP09787.1"/>
    </source>
</evidence>
<gene>
    <name evidence="1" type="ORF">THASP1DRAFT_22400</name>
</gene>
<dbReference type="Proteomes" id="UP000271241">
    <property type="component" value="Unassembled WGS sequence"/>
</dbReference>
<protein>
    <submittedName>
        <fullName evidence="1">Uncharacterized protein</fullName>
    </submittedName>
</protein>
<name>A0A4P9XU94_9FUNG</name>
<accession>A0A4P9XU94</accession>
<sequence>MYGTLLHVIGAGVFFIAHGSSGEARSLWINDMPVLDRKGTSYDTEAAIGDEYIVLLVRKSDACASGHGIYVWGLAGQKAGHKISTRTNVLRIESLRGNWLVLCQKHSRPKSAAYVYNLCKSRSPSFIKEKCHAYEVVYCNDTEPIIYGITVGNREITRQSWQVTPFCLIKKGAIIVGRWQLNSLDGAKLRQAVYTRALCYLGVALGRFWAGNMKNGAFVVFDTTSDANSFSVEDEHKGGECAMNDFGLVCAAGATLWVYHMNAIAAAGH</sequence>